<evidence type="ECO:0000256" key="2">
    <source>
        <dbReference type="PROSITE-ProRule" id="PRU00335"/>
    </source>
</evidence>
<dbReference type="GO" id="GO:0003677">
    <property type="term" value="F:DNA binding"/>
    <property type="evidence" value="ECO:0007669"/>
    <property type="project" value="UniProtKB-UniRule"/>
</dbReference>
<sequence length="209" mass="24152">MPKGFEELTNARKEEIINACASLYETMGFKDITIQDIGNKTSFTRTSIYNYFRTKEEIFLALLQREHEAWAADLDGITEQHQDLSGEEFADALARTLEKRGCMLKLMSMNLYDMEGNSRLENLADFKKAYAGALRAVTCCLEKFFPSMTAERIQEFLYAFFPFLFGVYPYTSHTEKQLEAMRLAHVQYASYSVYGITKPFVVRLLQSFH</sequence>
<evidence type="ECO:0000313" key="4">
    <source>
        <dbReference type="EMBL" id="HIS75866.1"/>
    </source>
</evidence>
<feature type="DNA-binding region" description="H-T-H motif" evidence="2">
    <location>
        <begin position="33"/>
        <end position="52"/>
    </location>
</feature>
<dbReference type="InterPro" id="IPR009057">
    <property type="entry name" value="Homeodomain-like_sf"/>
</dbReference>
<dbReference type="PANTHER" id="PTHR43479:SF22">
    <property type="entry name" value="TRANSCRIPTIONAL REGULATOR, TETR FAMILY"/>
    <property type="match status" value="1"/>
</dbReference>
<organism evidence="4 5">
    <name type="scientific">Candidatus Merdivicinus excrementipullorum</name>
    <dbReference type="NCBI Taxonomy" id="2840867"/>
    <lineage>
        <taxon>Bacteria</taxon>
        <taxon>Bacillati</taxon>
        <taxon>Bacillota</taxon>
        <taxon>Clostridia</taxon>
        <taxon>Eubacteriales</taxon>
        <taxon>Oscillospiraceae</taxon>
        <taxon>Oscillospiraceae incertae sedis</taxon>
        <taxon>Candidatus Merdivicinus</taxon>
    </lineage>
</organism>
<dbReference type="PROSITE" id="PS50977">
    <property type="entry name" value="HTH_TETR_2"/>
    <property type="match status" value="1"/>
</dbReference>
<evidence type="ECO:0000259" key="3">
    <source>
        <dbReference type="PROSITE" id="PS50977"/>
    </source>
</evidence>
<dbReference type="InterPro" id="IPR041483">
    <property type="entry name" value="TetR_C_34"/>
</dbReference>
<dbReference type="PANTHER" id="PTHR43479">
    <property type="entry name" value="ACREF/ENVCD OPERON REPRESSOR-RELATED"/>
    <property type="match status" value="1"/>
</dbReference>
<comment type="caution">
    <text evidence="4">The sequence shown here is derived from an EMBL/GenBank/DDBJ whole genome shotgun (WGS) entry which is preliminary data.</text>
</comment>
<dbReference type="AlphaFoldDB" id="A0A9D1FL93"/>
<dbReference type="EMBL" id="DVJP01000027">
    <property type="protein sequence ID" value="HIS75866.1"/>
    <property type="molecule type" value="Genomic_DNA"/>
</dbReference>
<proteinExistence type="predicted"/>
<dbReference type="Pfam" id="PF00440">
    <property type="entry name" value="TetR_N"/>
    <property type="match status" value="1"/>
</dbReference>
<evidence type="ECO:0000313" key="5">
    <source>
        <dbReference type="Proteomes" id="UP000824002"/>
    </source>
</evidence>
<gene>
    <name evidence="4" type="ORF">IAB51_03550</name>
</gene>
<protein>
    <submittedName>
        <fullName evidence="4">TetR/AcrR family transcriptional regulator</fullName>
    </submittedName>
</protein>
<keyword evidence="1 2" id="KW-0238">DNA-binding</keyword>
<dbReference type="InterPro" id="IPR001647">
    <property type="entry name" value="HTH_TetR"/>
</dbReference>
<dbReference type="Proteomes" id="UP000824002">
    <property type="component" value="Unassembled WGS sequence"/>
</dbReference>
<dbReference type="InterPro" id="IPR050624">
    <property type="entry name" value="HTH-type_Tx_Regulator"/>
</dbReference>
<dbReference type="SUPFAM" id="SSF46689">
    <property type="entry name" value="Homeodomain-like"/>
    <property type="match status" value="1"/>
</dbReference>
<reference evidence="4" key="2">
    <citation type="journal article" date="2021" name="PeerJ">
        <title>Extensive microbial diversity within the chicken gut microbiome revealed by metagenomics and culture.</title>
        <authorList>
            <person name="Gilroy R."/>
            <person name="Ravi A."/>
            <person name="Getino M."/>
            <person name="Pursley I."/>
            <person name="Horton D.L."/>
            <person name="Alikhan N.F."/>
            <person name="Baker D."/>
            <person name="Gharbi K."/>
            <person name="Hall N."/>
            <person name="Watson M."/>
            <person name="Adriaenssens E.M."/>
            <person name="Foster-Nyarko E."/>
            <person name="Jarju S."/>
            <person name="Secka A."/>
            <person name="Antonio M."/>
            <person name="Oren A."/>
            <person name="Chaudhuri R.R."/>
            <person name="La Ragione R."/>
            <person name="Hildebrand F."/>
            <person name="Pallen M.J."/>
        </authorList>
    </citation>
    <scope>NUCLEOTIDE SEQUENCE</scope>
    <source>
        <strain evidence="4">CHK199-13235</strain>
    </source>
</reference>
<accession>A0A9D1FL93</accession>
<evidence type="ECO:0000256" key="1">
    <source>
        <dbReference type="ARBA" id="ARBA00023125"/>
    </source>
</evidence>
<feature type="domain" description="HTH tetR-type" evidence="3">
    <location>
        <begin position="10"/>
        <end position="70"/>
    </location>
</feature>
<dbReference type="PRINTS" id="PR00455">
    <property type="entry name" value="HTHTETR"/>
</dbReference>
<dbReference type="Pfam" id="PF17929">
    <property type="entry name" value="TetR_C_34"/>
    <property type="match status" value="1"/>
</dbReference>
<name>A0A9D1FL93_9FIRM</name>
<reference evidence="4" key="1">
    <citation type="submission" date="2020-10" db="EMBL/GenBank/DDBJ databases">
        <authorList>
            <person name="Gilroy R."/>
        </authorList>
    </citation>
    <scope>NUCLEOTIDE SEQUENCE</scope>
    <source>
        <strain evidence="4">CHK199-13235</strain>
    </source>
</reference>
<dbReference type="Gene3D" id="1.10.357.10">
    <property type="entry name" value="Tetracycline Repressor, domain 2"/>
    <property type="match status" value="1"/>
</dbReference>